<evidence type="ECO:0000259" key="2">
    <source>
        <dbReference type="PROSITE" id="PS51819"/>
    </source>
</evidence>
<keyword evidence="3" id="KW-0808">Transferase</keyword>
<proteinExistence type="predicted"/>
<accession>A0A3A1TVP9</accession>
<dbReference type="PROSITE" id="PS51819">
    <property type="entry name" value="VOC"/>
    <property type="match status" value="1"/>
</dbReference>
<dbReference type="InterPro" id="IPR029068">
    <property type="entry name" value="Glyas_Bleomycin-R_OHBP_Dase"/>
</dbReference>
<dbReference type="GO" id="GO:0016747">
    <property type="term" value="F:acyltransferase activity, transferring groups other than amino-acyl groups"/>
    <property type="evidence" value="ECO:0007669"/>
    <property type="project" value="InterPro"/>
</dbReference>
<dbReference type="Gene3D" id="3.40.630.30">
    <property type="match status" value="1"/>
</dbReference>
<name>A0A3A1TVP9_9MICO</name>
<dbReference type="InterPro" id="IPR016181">
    <property type="entry name" value="Acyl_CoA_acyltransferase"/>
</dbReference>
<dbReference type="InterPro" id="IPR004360">
    <property type="entry name" value="Glyas_Fos-R_dOase_dom"/>
</dbReference>
<protein>
    <submittedName>
        <fullName evidence="3">GNAT family N-acetyltransferase</fullName>
    </submittedName>
</protein>
<evidence type="ECO:0000313" key="4">
    <source>
        <dbReference type="Proteomes" id="UP000265742"/>
    </source>
</evidence>
<feature type="domain" description="VOC" evidence="2">
    <location>
        <begin position="188"/>
        <end position="303"/>
    </location>
</feature>
<evidence type="ECO:0000259" key="1">
    <source>
        <dbReference type="PROSITE" id="PS51186"/>
    </source>
</evidence>
<feature type="domain" description="N-acetyltransferase" evidence="1">
    <location>
        <begin position="3"/>
        <end position="166"/>
    </location>
</feature>
<organism evidence="3 4">
    <name type="scientific">Amnibacterium setariae</name>
    <dbReference type="NCBI Taxonomy" id="2306585"/>
    <lineage>
        <taxon>Bacteria</taxon>
        <taxon>Bacillati</taxon>
        <taxon>Actinomycetota</taxon>
        <taxon>Actinomycetes</taxon>
        <taxon>Micrococcales</taxon>
        <taxon>Microbacteriaceae</taxon>
        <taxon>Amnibacterium</taxon>
    </lineage>
</organism>
<sequence>MTTMVREVLEPDVDALQELLEACTDHTQQVTGYPTGPSDALSTLLQVPEGAAADAKRVLGAWCGGRLLGVVDIVLAHPDARTATIGLLLVHPEARRAGLGGALQSGAARVASTAGLDRLRVGVVDTAAPGAAGFLERSGWMPEGDAVPYRYDRLTSIARHWSVPVREDGVMTSEQGYGDDHESGWSFGLHHVLLAIPAGSEDALRAFYLGVLGMAEVAKPPALAARGGLWVRADRLELHLGVEADFRPAKKAHPGIRVRDLDALVRHLEANGVAVERDESLFPGHRRCYAADPVGNRLEFIERDGTVPSW</sequence>
<dbReference type="SUPFAM" id="SSF55729">
    <property type="entry name" value="Acyl-CoA N-acyltransferases (Nat)"/>
    <property type="match status" value="1"/>
</dbReference>
<dbReference type="PROSITE" id="PS51186">
    <property type="entry name" value="GNAT"/>
    <property type="match status" value="1"/>
</dbReference>
<comment type="caution">
    <text evidence="3">The sequence shown here is derived from an EMBL/GenBank/DDBJ whole genome shotgun (WGS) entry which is preliminary data.</text>
</comment>
<evidence type="ECO:0000313" key="3">
    <source>
        <dbReference type="EMBL" id="RIX28323.1"/>
    </source>
</evidence>
<dbReference type="RefSeq" id="WP_119482633.1">
    <property type="nucleotide sequence ID" value="NZ_QXTG01000002.1"/>
</dbReference>
<dbReference type="Proteomes" id="UP000265742">
    <property type="component" value="Unassembled WGS sequence"/>
</dbReference>
<dbReference type="InterPro" id="IPR000182">
    <property type="entry name" value="GNAT_dom"/>
</dbReference>
<dbReference type="EMBL" id="QXTG01000002">
    <property type="protein sequence ID" value="RIX28323.1"/>
    <property type="molecule type" value="Genomic_DNA"/>
</dbReference>
<dbReference type="Pfam" id="PF00903">
    <property type="entry name" value="Glyoxalase"/>
    <property type="match status" value="1"/>
</dbReference>
<dbReference type="SUPFAM" id="SSF54593">
    <property type="entry name" value="Glyoxalase/Bleomycin resistance protein/Dihydroxybiphenyl dioxygenase"/>
    <property type="match status" value="1"/>
</dbReference>
<dbReference type="InterPro" id="IPR037523">
    <property type="entry name" value="VOC_core"/>
</dbReference>
<dbReference type="AlphaFoldDB" id="A0A3A1TVP9"/>
<dbReference type="Pfam" id="PF00583">
    <property type="entry name" value="Acetyltransf_1"/>
    <property type="match status" value="1"/>
</dbReference>
<dbReference type="PANTHER" id="PTHR39175">
    <property type="entry name" value="FAMILY PROTEIN, PUTATIVE (AFU_ORTHOLOGUE AFUA_3G15060)-RELATED"/>
    <property type="match status" value="1"/>
</dbReference>
<keyword evidence="4" id="KW-1185">Reference proteome</keyword>
<dbReference type="Gene3D" id="3.10.180.10">
    <property type="entry name" value="2,3-Dihydroxybiphenyl 1,2-Dioxygenase, domain 1"/>
    <property type="match status" value="1"/>
</dbReference>
<dbReference type="PANTHER" id="PTHR39175:SF1">
    <property type="entry name" value="FAMILY PROTEIN, PUTATIVE (AFU_ORTHOLOGUE AFUA_3G15060)-RELATED"/>
    <property type="match status" value="1"/>
</dbReference>
<dbReference type="OrthoDB" id="7992078at2"/>
<gene>
    <name evidence="3" type="ORF">D1781_12815</name>
</gene>
<reference evidence="4" key="1">
    <citation type="submission" date="2018-09" db="EMBL/GenBank/DDBJ databases">
        <authorList>
            <person name="Kim I."/>
        </authorList>
    </citation>
    <scope>NUCLEOTIDE SEQUENCE [LARGE SCALE GENOMIC DNA]</scope>
    <source>
        <strain evidence="4">DD4a</strain>
    </source>
</reference>
<dbReference type="CDD" id="cd04301">
    <property type="entry name" value="NAT_SF"/>
    <property type="match status" value="1"/>
</dbReference>